<gene>
    <name evidence="2" type="ORF">DBW97_00715</name>
</gene>
<dbReference type="AlphaFoldDB" id="A0A368BPW0"/>
<feature type="signal peptide" evidence="1">
    <location>
        <begin position="1"/>
        <end position="22"/>
    </location>
</feature>
<keyword evidence="1" id="KW-0732">Signal</keyword>
<feature type="chain" id="PRO_5016570862" description="DUF3034 family protein" evidence="1">
    <location>
        <begin position="23"/>
        <end position="243"/>
    </location>
</feature>
<organism evidence="2 3">
    <name type="scientific">SAR86 cluster bacterium</name>
    <dbReference type="NCBI Taxonomy" id="2030880"/>
    <lineage>
        <taxon>Bacteria</taxon>
        <taxon>Pseudomonadati</taxon>
        <taxon>Pseudomonadota</taxon>
        <taxon>Gammaproteobacteria</taxon>
        <taxon>SAR86 cluster</taxon>
    </lineage>
</organism>
<sequence length="243" mass="26883">MIRKNFLFIVLSLLLSSGFIDAKDGRLGKEPNDYSYGHLGLLLSYNEDDNIGFYGSLPLPGPLYVTATRVAYGTNLRRLDDEQAEFEKTVNTLRLGAHVGIGDLLNSISVGSVSLNLQNVVDVFVEGGIKSFSFDTSFDNDESFGSVVAGLRFGDANDWEGRIYLDLSKEVVNDETLINYEPCAPDVEVCLNDDLVIEFSDDTDIKAVLDITYNATKNFGLLMGLKTSQYLENEVFLGFQLQI</sequence>
<dbReference type="Proteomes" id="UP000252147">
    <property type="component" value="Unassembled WGS sequence"/>
</dbReference>
<name>A0A368BPW0_9GAMM</name>
<dbReference type="EMBL" id="QOPD01000001">
    <property type="protein sequence ID" value="RCL39281.1"/>
    <property type="molecule type" value="Genomic_DNA"/>
</dbReference>
<evidence type="ECO:0000256" key="1">
    <source>
        <dbReference type="SAM" id="SignalP"/>
    </source>
</evidence>
<evidence type="ECO:0008006" key="4">
    <source>
        <dbReference type="Google" id="ProtNLM"/>
    </source>
</evidence>
<reference evidence="2 3" key="1">
    <citation type="journal article" date="2018" name="Microbiome">
        <title>Fine metagenomic profile of the Mediterranean stratified and mixed water columns revealed by assembly and recruitment.</title>
        <authorList>
            <person name="Haro-Moreno J.M."/>
            <person name="Lopez-Perez M."/>
            <person name="De La Torre J.R."/>
            <person name="Picazo A."/>
            <person name="Camacho A."/>
            <person name="Rodriguez-Valera F."/>
        </authorList>
    </citation>
    <scope>NUCLEOTIDE SEQUENCE [LARGE SCALE GENOMIC DNA]</scope>
    <source>
        <strain evidence="2">MED-G83</strain>
    </source>
</reference>
<evidence type="ECO:0000313" key="2">
    <source>
        <dbReference type="EMBL" id="RCL39281.1"/>
    </source>
</evidence>
<accession>A0A368BPW0</accession>
<protein>
    <recommendedName>
        <fullName evidence="4">DUF3034 family protein</fullName>
    </recommendedName>
</protein>
<evidence type="ECO:0000313" key="3">
    <source>
        <dbReference type="Proteomes" id="UP000252147"/>
    </source>
</evidence>
<comment type="caution">
    <text evidence="2">The sequence shown here is derived from an EMBL/GenBank/DDBJ whole genome shotgun (WGS) entry which is preliminary data.</text>
</comment>
<proteinExistence type="predicted"/>